<dbReference type="InterPro" id="IPR029510">
    <property type="entry name" value="Ald_DH_CS_GLU"/>
</dbReference>
<dbReference type="InterPro" id="IPR015590">
    <property type="entry name" value="Aldehyde_DH_dom"/>
</dbReference>
<dbReference type="Pfam" id="PF00171">
    <property type="entry name" value="Aldedh"/>
    <property type="match status" value="1"/>
</dbReference>
<dbReference type="PANTHER" id="PTHR43111">
    <property type="entry name" value="ALDEHYDE DEHYDROGENASE B-RELATED"/>
    <property type="match status" value="1"/>
</dbReference>
<comment type="caution">
    <text evidence="6">The sequence shown here is derived from an EMBL/GenBank/DDBJ whole genome shotgun (WGS) entry which is preliminary data.</text>
</comment>
<evidence type="ECO:0000256" key="2">
    <source>
        <dbReference type="ARBA" id="ARBA00023002"/>
    </source>
</evidence>
<feature type="domain" description="Aldehyde dehydrogenase" evidence="5">
    <location>
        <begin position="28"/>
        <end position="494"/>
    </location>
</feature>
<dbReference type="PANTHER" id="PTHR43111:SF1">
    <property type="entry name" value="ALDEHYDE DEHYDROGENASE B-RELATED"/>
    <property type="match status" value="1"/>
</dbReference>
<dbReference type="InterPro" id="IPR016163">
    <property type="entry name" value="Ald_DH_C"/>
</dbReference>
<evidence type="ECO:0000256" key="4">
    <source>
        <dbReference type="RuleBase" id="RU003345"/>
    </source>
</evidence>
<feature type="active site" evidence="3">
    <location>
        <position position="263"/>
    </location>
</feature>
<protein>
    <submittedName>
        <fullName evidence="6">Aldehyde dehydrogenase family protein</fullName>
    </submittedName>
</protein>
<evidence type="ECO:0000256" key="1">
    <source>
        <dbReference type="ARBA" id="ARBA00009986"/>
    </source>
</evidence>
<dbReference type="PROSITE" id="PS00687">
    <property type="entry name" value="ALDEHYDE_DEHYDR_GLU"/>
    <property type="match status" value="1"/>
</dbReference>
<name>A0ABR8USR0_9MICC</name>
<evidence type="ECO:0000256" key="3">
    <source>
        <dbReference type="PROSITE-ProRule" id="PRU10007"/>
    </source>
</evidence>
<dbReference type="Gene3D" id="3.40.605.10">
    <property type="entry name" value="Aldehyde Dehydrogenase, Chain A, domain 1"/>
    <property type="match status" value="1"/>
</dbReference>
<evidence type="ECO:0000259" key="5">
    <source>
        <dbReference type="Pfam" id="PF00171"/>
    </source>
</evidence>
<dbReference type="InterPro" id="IPR016160">
    <property type="entry name" value="Ald_DH_CS_CYS"/>
</dbReference>
<organism evidence="6 7">
    <name type="scientific">Arthrobacter gallicola</name>
    <dbReference type="NCBI Taxonomy" id="2762225"/>
    <lineage>
        <taxon>Bacteria</taxon>
        <taxon>Bacillati</taxon>
        <taxon>Actinomycetota</taxon>
        <taxon>Actinomycetes</taxon>
        <taxon>Micrococcales</taxon>
        <taxon>Micrococcaceae</taxon>
        <taxon>Arthrobacter</taxon>
    </lineage>
</organism>
<keyword evidence="2 4" id="KW-0560">Oxidoreductase</keyword>
<comment type="similarity">
    <text evidence="1 4">Belongs to the aldehyde dehydrogenase family.</text>
</comment>
<evidence type="ECO:0000313" key="6">
    <source>
        <dbReference type="EMBL" id="MBD7995570.1"/>
    </source>
</evidence>
<proteinExistence type="inferred from homology"/>
<dbReference type="RefSeq" id="WP_191807894.1">
    <property type="nucleotide sequence ID" value="NZ_JACSQD010000004.1"/>
</dbReference>
<dbReference type="Gene3D" id="3.40.309.10">
    <property type="entry name" value="Aldehyde Dehydrogenase, Chain A, domain 2"/>
    <property type="match status" value="1"/>
</dbReference>
<evidence type="ECO:0000313" key="7">
    <source>
        <dbReference type="Proteomes" id="UP000609874"/>
    </source>
</evidence>
<sequence length="507" mass="54972">MTVYAQPGQSEALVSFKPRYENWIGGEWVAPVKGGYFENVSPVTGKVFCEVARGTSEDIDLALDAAHKAAPSWGKTSVAERANILNRIADRIEDNLEMLAVAETWDNGKPVRETLAADLPLAVDHFRYFAGAIRAQEGTLSQLDDNTTAYHYHEPLGVVGQIIPWNFPILMATWKLAPALAAGNAVVLKPAEQTPASILVLMELISDLLPAGVLNVVNGFGVEAGKPLASSKRIRKIAFTGETTTGRLIMQYASQNLIPVTLELGGKSPNIFFADVAAHDDAFYDKALEGFNMFALNQGEVCTCPSRALVQESIYDSFMSDALARTAQIVQGNPLDTNTMVGAQASNDQLEKILSYMDIAGQEGAKVLAGGQRNILGGDLAGGYYVEPTVFEGTNNMRIFQEEIFGPVVSVTRFSDYGEALTIANDTLYGLGAGVWSRDGNTAYRAGRDIQAGRVWVNNYHAYPAHSAFGGYKSSGIGRENHAMMLDHYQQTKNLLVSYAESKQGFF</sequence>
<dbReference type="Proteomes" id="UP000609874">
    <property type="component" value="Unassembled WGS sequence"/>
</dbReference>
<dbReference type="PROSITE" id="PS00070">
    <property type="entry name" value="ALDEHYDE_DEHYDR_CYS"/>
    <property type="match status" value="1"/>
</dbReference>
<gene>
    <name evidence="6" type="ORF">H9639_09710</name>
</gene>
<reference evidence="6 7" key="1">
    <citation type="submission" date="2020-08" db="EMBL/GenBank/DDBJ databases">
        <title>A Genomic Blueprint of the Chicken Gut Microbiome.</title>
        <authorList>
            <person name="Gilroy R."/>
            <person name="Ravi A."/>
            <person name="Getino M."/>
            <person name="Pursley I."/>
            <person name="Horton D.L."/>
            <person name="Alikhan N.-F."/>
            <person name="Baker D."/>
            <person name="Gharbi K."/>
            <person name="Hall N."/>
            <person name="Watson M."/>
            <person name="Adriaenssens E.M."/>
            <person name="Foster-Nyarko E."/>
            <person name="Jarju S."/>
            <person name="Secka A."/>
            <person name="Antonio M."/>
            <person name="Oren A."/>
            <person name="Chaudhuri R."/>
            <person name="La Ragione R.M."/>
            <person name="Hildebrand F."/>
            <person name="Pallen M.J."/>
        </authorList>
    </citation>
    <scope>NUCLEOTIDE SEQUENCE [LARGE SCALE GENOMIC DNA]</scope>
    <source>
        <strain evidence="6 7">Sa2CUA1</strain>
    </source>
</reference>
<keyword evidence="7" id="KW-1185">Reference proteome</keyword>
<dbReference type="SUPFAM" id="SSF53720">
    <property type="entry name" value="ALDH-like"/>
    <property type="match status" value="1"/>
</dbReference>
<dbReference type="InterPro" id="IPR016162">
    <property type="entry name" value="Ald_DH_N"/>
</dbReference>
<accession>A0ABR8USR0</accession>
<dbReference type="EMBL" id="JACSQD010000004">
    <property type="protein sequence ID" value="MBD7995570.1"/>
    <property type="molecule type" value="Genomic_DNA"/>
</dbReference>
<dbReference type="InterPro" id="IPR016161">
    <property type="entry name" value="Ald_DH/histidinol_DH"/>
</dbReference>
<dbReference type="CDD" id="cd07116">
    <property type="entry name" value="ALDH_ACDHII-AcoD"/>
    <property type="match status" value="1"/>
</dbReference>